<dbReference type="SUPFAM" id="SSF103088">
    <property type="entry name" value="OmpA-like"/>
    <property type="match status" value="1"/>
</dbReference>
<dbReference type="GO" id="GO:0009279">
    <property type="term" value="C:cell outer membrane"/>
    <property type="evidence" value="ECO:0007669"/>
    <property type="project" value="UniProtKB-SubCell"/>
</dbReference>
<accession>K0NBQ7</accession>
<keyword evidence="5" id="KW-0732">Signal</keyword>
<evidence type="ECO:0000256" key="5">
    <source>
        <dbReference type="SAM" id="SignalP"/>
    </source>
</evidence>
<dbReference type="PRINTS" id="PR01021">
    <property type="entry name" value="OMPADOMAIN"/>
</dbReference>
<dbReference type="InterPro" id="IPR036280">
    <property type="entry name" value="Multihaem_cyt_sf"/>
</dbReference>
<feature type="domain" description="OmpA-like" evidence="6">
    <location>
        <begin position="333"/>
        <end position="450"/>
    </location>
</feature>
<dbReference type="EMBL" id="FO203503">
    <property type="protein sequence ID" value="CCK81804.1"/>
    <property type="molecule type" value="Genomic_DNA"/>
</dbReference>
<keyword evidence="8" id="KW-1185">Reference proteome</keyword>
<evidence type="ECO:0000259" key="6">
    <source>
        <dbReference type="PROSITE" id="PS51123"/>
    </source>
</evidence>
<evidence type="ECO:0000256" key="4">
    <source>
        <dbReference type="PROSITE-ProRule" id="PRU00473"/>
    </source>
</evidence>
<keyword evidence="2 4" id="KW-0472">Membrane</keyword>
<comment type="subcellular location">
    <subcellularLocation>
        <location evidence="1">Cell outer membrane</location>
    </subcellularLocation>
</comment>
<dbReference type="SUPFAM" id="SSF48695">
    <property type="entry name" value="Multiheme cytochromes"/>
    <property type="match status" value="1"/>
</dbReference>
<dbReference type="InterPro" id="IPR006664">
    <property type="entry name" value="OMP_bac"/>
</dbReference>
<dbReference type="OrthoDB" id="9805566at2"/>
<feature type="chain" id="PRO_5003835064" evidence="5">
    <location>
        <begin position="23"/>
        <end position="451"/>
    </location>
</feature>
<dbReference type="InterPro" id="IPR028974">
    <property type="entry name" value="TSP_type-3_rpt"/>
</dbReference>
<evidence type="ECO:0000256" key="3">
    <source>
        <dbReference type="ARBA" id="ARBA00023237"/>
    </source>
</evidence>
<dbReference type="InterPro" id="IPR006665">
    <property type="entry name" value="OmpA-like"/>
</dbReference>
<name>K0NBQ7_DESTT</name>
<dbReference type="AlphaFoldDB" id="K0NBQ7"/>
<organism evidence="7 8">
    <name type="scientific">Desulfobacula toluolica (strain DSM 7467 / Tol2)</name>
    <dbReference type="NCBI Taxonomy" id="651182"/>
    <lineage>
        <taxon>Bacteria</taxon>
        <taxon>Pseudomonadati</taxon>
        <taxon>Thermodesulfobacteriota</taxon>
        <taxon>Desulfobacteria</taxon>
        <taxon>Desulfobacterales</taxon>
        <taxon>Desulfobacteraceae</taxon>
        <taxon>Desulfobacula</taxon>
    </lineage>
</organism>
<dbReference type="STRING" id="651182.TOL2_C36480"/>
<sequence length="451" mass="51020">MQTRLISTIRVLLCCVLFWGCAGNTAPPVVDESIIQEASKGFHRFDFKKTQPVDTKDFVKKVDNFTIIFDPSASMTEAYTPSNDCTACHINYQDSGFAENHAIQNGGIEFAEPDKKQYALECNRCHHNYLYSKFKFAKELAKNFNQSIPDLDFTGTIRTFGYPVYTNFEYGIKENDNTKFLDYKKNDYARAIDKIFDADGVSPLAPTLKATEKDWYNHKGKIAVIIISDGEEMGEKEWLAAQDLKAKYEEDICIYTILIGKDPTGKKVMDKIAMSGQCGLSINGDDLLDKDKMAQFVHEIFLTKAQPDSDGDGVIDDRDDCPGTKPGLKVDKNGCWDLVLQAEVLFDFDRYTLKPEGIAALDQVVDLLKKHPFLNLHISGHTDNFGTMKYNIKLSKHRAITGLDYLMKKGIDPGRLSISWHSFSIPVATNDTPEGRVLNRRLEFKFKKRSE</sequence>
<dbReference type="PANTHER" id="PTHR30329:SF21">
    <property type="entry name" value="LIPOPROTEIN YIAD-RELATED"/>
    <property type="match status" value="1"/>
</dbReference>
<gene>
    <name evidence="7" type="ordered locus">TOL2_C36480</name>
</gene>
<dbReference type="GO" id="GO:0005509">
    <property type="term" value="F:calcium ion binding"/>
    <property type="evidence" value="ECO:0007669"/>
    <property type="project" value="InterPro"/>
</dbReference>
<evidence type="ECO:0000256" key="2">
    <source>
        <dbReference type="ARBA" id="ARBA00023136"/>
    </source>
</evidence>
<dbReference type="Proteomes" id="UP000007347">
    <property type="component" value="Chromosome"/>
</dbReference>
<dbReference type="PROSITE" id="PS51123">
    <property type="entry name" value="OMPA_2"/>
    <property type="match status" value="1"/>
</dbReference>
<dbReference type="Gene3D" id="3.30.1330.60">
    <property type="entry name" value="OmpA-like domain"/>
    <property type="match status" value="1"/>
</dbReference>
<dbReference type="SUPFAM" id="SSF53300">
    <property type="entry name" value="vWA-like"/>
    <property type="match status" value="1"/>
</dbReference>
<feature type="signal peptide" evidence="5">
    <location>
        <begin position="1"/>
        <end position="22"/>
    </location>
</feature>
<dbReference type="PANTHER" id="PTHR30329">
    <property type="entry name" value="STATOR ELEMENT OF FLAGELLAR MOTOR COMPLEX"/>
    <property type="match status" value="1"/>
</dbReference>
<keyword evidence="3" id="KW-0998">Cell outer membrane</keyword>
<dbReference type="Pfam" id="PF00691">
    <property type="entry name" value="OmpA"/>
    <property type="match status" value="1"/>
</dbReference>
<dbReference type="HOGENOM" id="CLU_049001_1_0_7"/>
<dbReference type="RefSeq" id="WP_014958992.1">
    <property type="nucleotide sequence ID" value="NC_018645.1"/>
</dbReference>
<dbReference type="InterPro" id="IPR036465">
    <property type="entry name" value="vWFA_dom_sf"/>
</dbReference>
<dbReference type="CDD" id="cd07185">
    <property type="entry name" value="OmpA_C-like"/>
    <property type="match status" value="1"/>
</dbReference>
<proteinExistence type="predicted"/>
<evidence type="ECO:0000256" key="1">
    <source>
        <dbReference type="ARBA" id="ARBA00004442"/>
    </source>
</evidence>
<evidence type="ECO:0000313" key="7">
    <source>
        <dbReference type="EMBL" id="CCK81804.1"/>
    </source>
</evidence>
<dbReference type="InterPro" id="IPR050330">
    <property type="entry name" value="Bact_OuterMem_StrucFunc"/>
</dbReference>
<dbReference type="Gene3D" id="3.40.50.410">
    <property type="entry name" value="von Willebrand factor, type A domain"/>
    <property type="match status" value="1"/>
</dbReference>
<reference evidence="7 8" key="1">
    <citation type="journal article" date="2013" name="Environ. Microbiol.">
        <title>Complete genome, catabolic sub-proteomes and key-metabolites of Desulfobacula toluolica Tol2, a marine, aromatic compound-degrading, sulfate-reducing bacterium.</title>
        <authorList>
            <person name="Wohlbrand L."/>
            <person name="Jacob J.H."/>
            <person name="Kube M."/>
            <person name="Mussmann M."/>
            <person name="Jarling R."/>
            <person name="Beck A."/>
            <person name="Amann R."/>
            <person name="Wilkes H."/>
            <person name="Reinhardt R."/>
            <person name="Rabus R."/>
        </authorList>
    </citation>
    <scope>NUCLEOTIDE SEQUENCE [LARGE SCALE GENOMIC DNA]</scope>
    <source>
        <strain evidence="8">DSM 7467 / Tol2</strain>
    </source>
</reference>
<protein>
    <submittedName>
        <fullName evidence="7">Outer membrane protein, related to OmpA/MotB</fullName>
    </submittedName>
</protein>
<dbReference type="InterPro" id="IPR036737">
    <property type="entry name" value="OmpA-like_sf"/>
</dbReference>
<dbReference type="SUPFAM" id="SSF103647">
    <property type="entry name" value="TSP type-3 repeat"/>
    <property type="match status" value="1"/>
</dbReference>
<dbReference type="KEGG" id="dto:TOL2_C36480"/>
<evidence type="ECO:0000313" key="8">
    <source>
        <dbReference type="Proteomes" id="UP000007347"/>
    </source>
</evidence>